<reference evidence="1" key="1">
    <citation type="submission" date="2018-05" db="EMBL/GenBank/DDBJ databases">
        <authorList>
            <person name="Lanie J.A."/>
            <person name="Ng W.-L."/>
            <person name="Kazmierczak K.M."/>
            <person name="Andrzejewski T.M."/>
            <person name="Davidsen T.M."/>
            <person name="Wayne K.J."/>
            <person name="Tettelin H."/>
            <person name="Glass J.I."/>
            <person name="Rusch D."/>
            <person name="Podicherti R."/>
            <person name="Tsui H.-C.T."/>
            <person name="Winkler M.E."/>
        </authorList>
    </citation>
    <scope>NUCLEOTIDE SEQUENCE</scope>
</reference>
<dbReference type="EMBL" id="UINC01032709">
    <property type="protein sequence ID" value="SVB20820.1"/>
    <property type="molecule type" value="Genomic_DNA"/>
</dbReference>
<dbReference type="AlphaFoldDB" id="A0A382C439"/>
<sequence length="259" mass="28714">MSNQTPATGMAATPRPVLILFMGNNDDHAITSFQHLFPASVHIVTSDKFSDKYEEMLTEWSDSYGFRRGTVNSVDDLFEPTAVNSLIAASCGALREEFEHGGESEAKGPLLVGITGGTMHMAVSGTYFAQLAGGTVFYVLRPPEGQPVIPARDVVVFPELRSLRTALTTTIPDIHYLIGKGEGEVEELFEESEINGYWLDKLESEGLIEIEENKWQLTDLGHHSFSFITSSRMWNDVHTIFERMATDSEKPPDDNLMHG</sequence>
<gene>
    <name evidence="1" type="ORF">METZ01_LOCUS173674</name>
</gene>
<evidence type="ECO:0000313" key="1">
    <source>
        <dbReference type="EMBL" id="SVB20820.1"/>
    </source>
</evidence>
<proteinExistence type="predicted"/>
<protein>
    <submittedName>
        <fullName evidence="1">Uncharacterized protein</fullName>
    </submittedName>
</protein>
<organism evidence="1">
    <name type="scientific">marine metagenome</name>
    <dbReference type="NCBI Taxonomy" id="408172"/>
    <lineage>
        <taxon>unclassified sequences</taxon>
        <taxon>metagenomes</taxon>
        <taxon>ecological metagenomes</taxon>
    </lineage>
</organism>
<accession>A0A382C439</accession>
<name>A0A382C439_9ZZZZ</name>